<accession>A0ABT2MK88</accession>
<dbReference type="RefSeq" id="WP_368004872.1">
    <property type="nucleotide sequence ID" value="NZ_JAMXFF010000002.1"/>
</dbReference>
<name>A0ABT2MK88_9CYAN</name>
<gene>
    <name evidence="1" type="ORF">NG799_02295</name>
</gene>
<dbReference type="Proteomes" id="UP001525890">
    <property type="component" value="Unassembled WGS sequence"/>
</dbReference>
<dbReference type="EMBL" id="JAMXFF010000002">
    <property type="protein sequence ID" value="MCT7965163.1"/>
    <property type="molecule type" value="Genomic_DNA"/>
</dbReference>
<reference evidence="1 2" key="1">
    <citation type="journal article" date="2022" name="Front. Microbiol.">
        <title>High genomic differentiation and limited gene flow indicate recent cryptic speciation within the genus Laspinema (cyanobacteria).</title>
        <authorList>
            <person name="Stanojkovic A."/>
            <person name="Skoupy S."/>
            <person name="Skaloud P."/>
            <person name="Dvorak P."/>
        </authorList>
    </citation>
    <scope>NUCLEOTIDE SEQUENCE [LARGE SCALE GENOMIC DNA]</scope>
    <source>
        <strain evidence="1 2">D2a</strain>
    </source>
</reference>
<organism evidence="1 2">
    <name type="scientific">Laspinema palackyanum D2a</name>
    <dbReference type="NCBI Taxonomy" id="2953684"/>
    <lineage>
        <taxon>Bacteria</taxon>
        <taxon>Bacillati</taxon>
        <taxon>Cyanobacteriota</taxon>
        <taxon>Cyanophyceae</taxon>
        <taxon>Oscillatoriophycideae</taxon>
        <taxon>Oscillatoriales</taxon>
        <taxon>Laspinemataceae</taxon>
        <taxon>Laspinema</taxon>
        <taxon>Laspinema palackyanum</taxon>
    </lineage>
</organism>
<evidence type="ECO:0000313" key="1">
    <source>
        <dbReference type="EMBL" id="MCT7965163.1"/>
    </source>
</evidence>
<keyword evidence="2" id="KW-1185">Reference proteome</keyword>
<sequence length="73" mass="8996">MTKQVFEEIWQILPTNSKKALLRRFTKAKKRHYFRPRNELFRMVAQKTGRSEQEAARILYQMRWDIEAGRWKP</sequence>
<proteinExistence type="predicted"/>
<protein>
    <submittedName>
        <fullName evidence="1">Uncharacterized protein</fullName>
    </submittedName>
</protein>
<evidence type="ECO:0000313" key="2">
    <source>
        <dbReference type="Proteomes" id="UP001525890"/>
    </source>
</evidence>
<comment type="caution">
    <text evidence="1">The sequence shown here is derived from an EMBL/GenBank/DDBJ whole genome shotgun (WGS) entry which is preliminary data.</text>
</comment>